<evidence type="ECO:0008006" key="6">
    <source>
        <dbReference type="Google" id="ProtNLM"/>
    </source>
</evidence>
<dbReference type="Proteomes" id="UP000006591">
    <property type="component" value="Chromosome 4"/>
</dbReference>
<evidence type="ECO:0000313" key="4">
    <source>
        <dbReference type="EnsemblPlants" id="ONIVA04G20250.1"/>
    </source>
</evidence>
<sequence>MPPAHAAAATVAAATSEGNHLVDVSTTTTIPAPSTNGMATSPAYPPPGSGEGFSKPPATDPCSSGHWSDLPVDLLHRILHSLELPEALAVADVCKSWCCAAIAAGVPRSCTPWLMSWSDKPPHELEYDVLLNNCKWQRPMGCEFHDLVNGHKTYEVNLPQVAWVGASHGWLAAADNLSNLLLYNPFTFTTIPLPPITDLGCVEAVYDSEGSIVRYRLGKHKESDAKFLGVWFYQKLVLSCAPSLGGDYVAMIIHSSANRVSFASAIEGRWRLASTITQGSGDRYADCVYHKGRFYTLTMYGVLEMLDLDNPCEPRKEIFFTERNTENPLVFLRFLVSTPWGDLLQIKFSRRVHRTKRLELRLCKIEVENNRLVRLRSAVAAAALREHAIFVGQNHSVCLPIRDFPELRSSCVYFTTPCLCNDDHFPSRREGWKGVGIYDLQNQIFEDVFPSCERGYSTYLPISEVWITPSPGL</sequence>
<dbReference type="SUPFAM" id="SSF81383">
    <property type="entry name" value="F-box domain"/>
    <property type="match status" value="1"/>
</dbReference>
<reference evidence="4" key="2">
    <citation type="submission" date="2018-04" db="EMBL/GenBank/DDBJ databases">
        <title>OnivRS2 (Oryza nivara Reference Sequence Version 2).</title>
        <authorList>
            <person name="Zhang J."/>
            <person name="Kudrna D."/>
            <person name="Lee S."/>
            <person name="Talag J."/>
            <person name="Rajasekar S."/>
            <person name="Welchert J."/>
            <person name="Hsing Y.-I."/>
            <person name="Wing R.A."/>
        </authorList>
    </citation>
    <scope>NUCLEOTIDE SEQUENCE [LARGE SCALE GENOMIC DNA]</scope>
    <source>
        <strain evidence="4">SL10</strain>
    </source>
</reference>
<dbReference type="PANTHER" id="PTHR44586:SF25">
    <property type="entry name" value="(WILD MALAYSIAN BANANA) HYPOTHETICAL PROTEIN"/>
    <property type="match status" value="1"/>
</dbReference>
<dbReference type="Pfam" id="PF03478">
    <property type="entry name" value="Beta-prop_KIB1-4"/>
    <property type="match status" value="1"/>
</dbReference>
<dbReference type="Pfam" id="PF12937">
    <property type="entry name" value="F-box-like"/>
    <property type="match status" value="1"/>
</dbReference>
<evidence type="ECO:0000259" key="3">
    <source>
        <dbReference type="Pfam" id="PF12937"/>
    </source>
</evidence>
<evidence type="ECO:0000259" key="2">
    <source>
        <dbReference type="Pfam" id="PF03478"/>
    </source>
</evidence>
<feature type="domain" description="F-box" evidence="3">
    <location>
        <begin position="67"/>
        <end position="101"/>
    </location>
</feature>
<accession>A0A0E0H4C5</accession>
<protein>
    <recommendedName>
        <fullName evidence="6">F-box domain-containing protein</fullName>
    </recommendedName>
</protein>
<dbReference type="Gramene" id="ONIVA04G20250.1">
    <property type="protein sequence ID" value="ONIVA04G20250.1"/>
    <property type="gene ID" value="ONIVA04G20250"/>
</dbReference>
<dbReference type="InterPro" id="IPR001810">
    <property type="entry name" value="F-box_dom"/>
</dbReference>
<feature type="region of interest" description="Disordered" evidence="1">
    <location>
        <begin position="20"/>
        <end position="64"/>
    </location>
</feature>
<dbReference type="STRING" id="4536.A0A0E0H4C5"/>
<dbReference type="eggNOG" id="ENOG502RRNT">
    <property type="taxonomic scope" value="Eukaryota"/>
</dbReference>
<dbReference type="HOGENOM" id="CLU_019286_14_0_1"/>
<proteinExistence type="predicted"/>
<dbReference type="PANTHER" id="PTHR44586">
    <property type="entry name" value="F-BOX DOMAIN CONTAINING PROTEIN, EXPRESSED"/>
    <property type="match status" value="1"/>
</dbReference>
<keyword evidence="5" id="KW-1185">Reference proteome</keyword>
<dbReference type="OMA" id="YVAMIIH"/>
<dbReference type="InterPro" id="IPR036047">
    <property type="entry name" value="F-box-like_dom_sf"/>
</dbReference>
<feature type="domain" description="KIB1-4 beta-propeller" evidence="2">
    <location>
        <begin position="151"/>
        <end position="439"/>
    </location>
</feature>
<dbReference type="Gene3D" id="1.20.1280.50">
    <property type="match status" value="1"/>
</dbReference>
<dbReference type="EnsemblPlants" id="ONIVA04G20250.1">
    <property type="protein sequence ID" value="ONIVA04G20250.1"/>
    <property type="gene ID" value="ONIVA04G20250"/>
</dbReference>
<organism evidence="4">
    <name type="scientific">Oryza nivara</name>
    <name type="common">Indian wild rice</name>
    <name type="synonym">Oryza sativa f. spontanea</name>
    <dbReference type="NCBI Taxonomy" id="4536"/>
    <lineage>
        <taxon>Eukaryota</taxon>
        <taxon>Viridiplantae</taxon>
        <taxon>Streptophyta</taxon>
        <taxon>Embryophyta</taxon>
        <taxon>Tracheophyta</taxon>
        <taxon>Spermatophyta</taxon>
        <taxon>Magnoliopsida</taxon>
        <taxon>Liliopsida</taxon>
        <taxon>Poales</taxon>
        <taxon>Poaceae</taxon>
        <taxon>BOP clade</taxon>
        <taxon>Oryzoideae</taxon>
        <taxon>Oryzeae</taxon>
        <taxon>Oryzinae</taxon>
        <taxon>Oryza</taxon>
    </lineage>
</organism>
<dbReference type="AlphaFoldDB" id="A0A0E0H4C5"/>
<reference evidence="4" key="1">
    <citation type="submission" date="2015-04" db="UniProtKB">
        <authorList>
            <consortium name="EnsemblPlants"/>
        </authorList>
    </citation>
    <scope>IDENTIFICATION</scope>
    <source>
        <strain evidence="4">SL10</strain>
    </source>
</reference>
<evidence type="ECO:0000256" key="1">
    <source>
        <dbReference type="SAM" id="MobiDB-lite"/>
    </source>
</evidence>
<name>A0A0E0H4C5_ORYNI</name>
<dbReference type="InterPro" id="IPR005174">
    <property type="entry name" value="KIB1-4_b-propeller"/>
</dbReference>
<evidence type="ECO:0000313" key="5">
    <source>
        <dbReference type="Proteomes" id="UP000006591"/>
    </source>
</evidence>
<feature type="compositionally biased region" description="Polar residues" evidence="1">
    <location>
        <begin position="24"/>
        <end position="39"/>
    </location>
</feature>